<keyword evidence="1" id="KW-0472">Membrane</keyword>
<evidence type="ECO:0000256" key="1">
    <source>
        <dbReference type="SAM" id="Phobius"/>
    </source>
</evidence>
<dbReference type="InterPro" id="IPR048447">
    <property type="entry name" value="DUF1980_C"/>
</dbReference>
<sequence length="257" mass="26026">MSRARWIGTRWLGIGLAASVAVITVVLAVTGRIALYINPDGAWFAVGMAVLVLVGTVLSCLVPLGEEADHGHDHDHGDAGQDHADAARRPLSAGRIATAAGGVLASGIVVGMLVLPPASLSAELAASRDVGAPPLFTGSDTITLAASGDTAEFGVGDWASVFATATNPEAFDGSPVTLTGFVSKDADGAFDLSRLVITHCVIDAQPASITVTGDQTVPDAGQWVEVTGTVRSVGSGDLAIVASTVTPIAEPADPYEY</sequence>
<dbReference type="Pfam" id="PF21537">
    <property type="entry name" value="DUF1980_C"/>
    <property type="match status" value="1"/>
</dbReference>
<dbReference type="InterPro" id="IPR015402">
    <property type="entry name" value="DUF1980"/>
</dbReference>
<accession>A0A5N0TIL3</accession>
<proteinExistence type="predicted"/>
<dbReference type="Proteomes" id="UP000326838">
    <property type="component" value="Unassembled WGS sequence"/>
</dbReference>
<feature type="domain" description="DUF1980" evidence="2">
    <location>
        <begin position="165"/>
        <end position="257"/>
    </location>
</feature>
<keyword evidence="1" id="KW-1133">Transmembrane helix</keyword>
<dbReference type="RefSeq" id="WP_150892740.1">
    <property type="nucleotide sequence ID" value="NZ_VYUY01000007.1"/>
</dbReference>
<keyword evidence="1" id="KW-0812">Transmembrane</keyword>
<name>A0A5N0TIL3_9MICO</name>
<evidence type="ECO:0000313" key="3">
    <source>
        <dbReference type="EMBL" id="KAA9134441.1"/>
    </source>
</evidence>
<feature type="transmembrane region" description="Helical" evidence="1">
    <location>
        <begin position="12"/>
        <end position="37"/>
    </location>
</feature>
<evidence type="ECO:0000259" key="2">
    <source>
        <dbReference type="Pfam" id="PF21537"/>
    </source>
</evidence>
<dbReference type="AlphaFoldDB" id="A0A5N0TIL3"/>
<dbReference type="NCBIfam" id="TIGR03943">
    <property type="entry name" value="TIGR03943 family putative permease subunit"/>
    <property type="match status" value="1"/>
</dbReference>
<evidence type="ECO:0000313" key="4">
    <source>
        <dbReference type="Proteomes" id="UP000326838"/>
    </source>
</evidence>
<feature type="transmembrane region" description="Helical" evidence="1">
    <location>
        <begin position="43"/>
        <end position="64"/>
    </location>
</feature>
<protein>
    <submittedName>
        <fullName evidence="3">TIGR03943 family protein</fullName>
    </submittedName>
</protein>
<dbReference type="InterPro" id="IPR052955">
    <property type="entry name" value="UPF0703_membrane_permease"/>
</dbReference>
<dbReference type="PANTHER" id="PTHR40047:SF1">
    <property type="entry name" value="UPF0703 PROTEIN YCGQ"/>
    <property type="match status" value="1"/>
</dbReference>
<comment type="caution">
    <text evidence="3">The sequence shown here is derived from an EMBL/GenBank/DDBJ whole genome shotgun (WGS) entry which is preliminary data.</text>
</comment>
<feature type="transmembrane region" description="Helical" evidence="1">
    <location>
        <begin position="96"/>
        <end position="115"/>
    </location>
</feature>
<organism evidence="3 4">
    <name type="scientific">Microbacterium caowuchunii</name>
    <dbReference type="NCBI Taxonomy" id="2614638"/>
    <lineage>
        <taxon>Bacteria</taxon>
        <taxon>Bacillati</taxon>
        <taxon>Actinomycetota</taxon>
        <taxon>Actinomycetes</taxon>
        <taxon>Micrococcales</taxon>
        <taxon>Microbacteriaceae</taxon>
        <taxon>Microbacterium</taxon>
    </lineage>
</organism>
<reference evidence="4" key="1">
    <citation type="submission" date="2019-09" db="EMBL/GenBank/DDBJ databases">
        <title>Mumia zhuanghuii sp. nov. isolated from the intestinal contents of plateau pika (Ochotona curzoniae) in the Qinghai-Tibet plateau of China.</title>
        <authorList>
            <person name="Tian Z."/>
        </authorList>
    </citation>
    <scope>NUCLEOTIDE SEQUENCE [LARGE SCALE GENOMIC DNA]</scope>
    <source>
        <strain evidence="4">L-033</strain>
    </source>
</reference>
<gene>
    <name evidence="3" type="ORF">F6B40_06645</name>
</gene>
<keyword evidence="4" id="KW-1185">Reference proteome</keyword>
<dbReference type="PANTHER" id="PTHR40047">
    <property type="entry name" value="UPF0703 PROTEIN YCGQ"/>
    <property type="match status" value="1"/>
</dbReference>
<dbReference type="EMBL" id="VYUY01000007">
    <property type="protein sequence ID" value="KAA9134441.1"/>
    <property type="molecule type" value="Genomic_DNA"/>
</dbReference>